<reference evidence="1" key="1">
    <citation type="submission" date="2020-08" db="EMBL/GenBank/DDBJ databases">
        <title>Multicomponent nature underlies the extraordinary mechanical properties of spider dragline silk.</title>
        <authorList>
            <person name="Kono N."/>
            <person name="Nakamura H."/>
            <person name="Mori M."/>
            <person name="Yoshida Y."/>
            <person name="Ohtoshi R."/>
            <person name="Malay A.D."/>
            <person name="Moran D.A.P."/>
            <person name="Tomita M."/>
            <person name="Numata K."/>
            <person name="Arakawa K."/>
        </authorList>
    </citation>
    <scope>NUCLEOTIDE SEQUENCE</scope>
</reference>
<protein>
    <submittedName>
        <fullName evidence="1">Uncharacterized protein</fullName>
    </submittedName>
</protein>
<sequence>MKRHSSEWNRSRRPLRKEKTKTLKMKLSQTNVKHAAGNIRVLEFCHPLNIGNNVKTFIIFLFSSTRKVSAHGAKESFGQTGPCPKRTNGAWDNARGCRAEVSGHSNQEWKGREVSEEKAKTNFCLDFTSSGVELILRQSRGRLEVKLTDSWPTCHEFDPNAAEDPPCTLNMPRFKRLREVVWKLGEGFQLRCRNHHFTMVQNVEVRPQKPLCS</sequence>
<evidence type="ECO:0000313" key="2">
    <source>
        <dbReference type="Proteomes" id="UP000887159"/>
    </source>
</evidence>
<dbReference type="EMBL" id="BMAU01021250">
    <property type="protein sequence ID" value="GFY05242.1"/>
    <property type="molecule type" value="Genomic_DNA"/>
</dbReference>
<dbReference type="AlphaFoldDB" id="A0A8X6V569"/>
<proteinExistence type="predicted"/>
<evidence type="ECO:0000313" key="1">
    <source>
        <dbReference type="EMBL" id="GFY05242.1"/>
    </source>
</evidence>
<organism evidence="1 2">
    <name type="scientific">Trichonephila clavipes</name>
    <name type="common">Golden silk orbweaver</name>
    <name type="synonym">Nephila clavipes</name>
    <dbReference type="NCBI Taxonomy" id="2585209"/>
    <lineage>
        <taxon>Eukaryota</taxon>
        <taxon>Metazoa</taxon>
        <taxon>Ecdysozoa</taxon>
        <taxon>Arthropoda</taxon>
        <taxon>Chelicerata</taxon>
        <taxon>Arachnida</taxon>
        <taxon>Araneae</taxon>
        <taxon>Araneomorphae</taxon>
        <taxon>Entelegynae</taxon>
        <taxon>Araneoidea</taxon>
        <taxon>Nephilidae</taxon>
        <taxon>Trichonephila</taxon>
    </lineage>
</organism>
<gene>
    <name evidence="1" type="ORF">TNCV_2206881</name>
</gene>
<dbReference type="Proteomes" id="UP000887159">
    <property type="component" value="Unassembled WGS sequence"/>
</dbReference>
<comment type="caution">
    <text evidence="1">The sequence shown here is derived from an EMBL/GenBank/DDBJ whole genome shotgun (WGS) entry which is preliminary data.</text>
</comment>
<accession>A0A8X6V569</accession>
<name>A0A8X6V569_TRICX</name>
<keyword evidence="2" id="KW-1185">Reference proteome</keyword>